<dbReference type="GO" id="GO:0070043">
    <property type="term" value="F:rRNA (guanine-N7-)-methyltransferase activity"/>
    <property type="evidence" value="ECO:0007669"/>
    <property type="project" value="UniProtKB-UniRule"/>
</dbReference>
<accession>A0A227KRE2</accession>
<evidence type="ECO:0000256" key="6">
    <source>
        <dbReference type="HAMAP-Rule" id="MF_00074"/>
    </source>
</evidence>
<dbReference type="AlphaFoldDB" id="A0A227KRE2"/>
<evidence type="ECO:0000256" key="3">
    <source>
        <dbReference type="ARBA" id="ARBA00022603"/>
    </source>
</evidence>
<dbReference type="EMBL" id="NHMP01000002">
    <property type="protein sequence ID" value="OXE50165.1"/>
    <property type="molecule type" value="Genomic_DNA"/>
</dbReference>
<evidence type="ECO:0000313" key="8">
    <source>
        <dbReference type="Proteomes" id="UP000214610"/>
    </source>
</evidence>
<organism evidence="7 8">
    <name type="scientific">Turicimonas muris</name>
    <dbReference type="NCBI Taxonomy" id="1796652"/>
    <lineage>
        <taxon>Bacteria</taxon>
        <taxon>Pseudomonadati</taxon>
        <taxon>Pseudomonadota</taxon>
        <taxon>Betaproteobacteria</taxon>
        <taxon>Burkholderiales</taxon>
        <taxon>Sutterellaceae</taxon>
        <taxon>Turicimonas</taxon>
    </lineage>
</organism>
<evidence type="ECO:0000256" key="2">
    <source>
        <dbReference type="ARBA" id="ARBA00022552"/>
    </source>
</evidence>
<sequence>MSKDLRSLLESGLSDLGLTFDEVQVKKLLQYSDLILKWNKTYNLTAIKTSEEVIVKHLLDSLSVCKILQKLAEKGNKKVLDVGCGAGLPSLPCSMFSPDLSFTLVDSVGKKIMFVTQVCTLLGLKHVFPKHERIEDEPRSNKFSVITSRAFTSLENFVELTRDLLEEDGRWLALKAKLEKNEISAIPDDIEIEEILDLKVPFLNETRCIVILKKKIFE</sequence>
<dbReference type="RefSeq" id="WP_066594687.1">
    <property type="nucleotide sequence ID" value="NZ_CAJTBZ010000016.1"/>
</dbReference>
<reference evidence="8" key="1">
    <citation type="submission" date="2017-05" db="EMBL/GenBank/DDBJ databases">
        <title>Improved OligoMM genomes.</title>
        <authorList>
            <person name="Garzetti D."/>
        </authorList>
    </citation>
    <scope>NUCLEOTIDE SEQUENCE [LARGE SCALE GENOMIC DNA]</scope>
    <source>
        <strain evidence="8">YL45</strain>
    </source>
</reference>
<dbReference type="GO" id="GO:0005829">
    <property type="term" value="C:cytosol"/>
    <property type="evidence" value="ECO:0007669"/>
    <property type="project" value="TreeGrafter"/>
</dbReference>
<evidence type="ECO:0000256" key="4">
    <source>
        <dbReference type="ARBA" id="ARBA00022679"/>
    </source>
</evidence>
<dbReference type="EC" id="2.1.1.170" evidence="6"/>
<keyword evidence="2 6" id="KW-0698">rRNA processing</keyword>
<comment type="similarity">
    <text evidence="6">Belongs to the methyltransferase superfamily. RNA methyltransferase RsmG family.</text>
</comment>
<dbReference type="NCBIfam" id="TIGR00138">
    <property type="entry name" value="rsmG_gidB"/>
    <property type="match status" value="1"/>
</dbReference>
<dbReference type="PIRSF" id="PIRSF003078">
    <property type="entry name" value="GidB"/>
    <property type="match status" value="1"/>
</dbReference>
<comment type="catalytic activity">
    <reaction evidence="6">
        <text>guanosine(527) in 16S rRNA + S-adenosyl-L-methionine = N(7)-methylguanosine(527) in 16S rRNA + S-adenosyl-L-homocysteine</text>
        <dbReference type="Rhea" id="RHEA:42732"/>
        <dbReference type="Rhea" id="RHEA-COMP:10209"/>
        <dbReference type="Rhea" id="RHEA-COMP:10210"/>
        <dbReference type="ChEBI" id="CHEBI:57856"/>
        <dbReference type="ChEBI" id="CHEBI:59789"/>
        <dbReference type="ChEBI" id="CHEBI:74269"/>
        <dbReference type="ChEBI" id="CHEBI:74480"/>
        <dbReference type="EC" id="2.1.1.170"/>
    </reaction>
</comment>
<feature type="binding site" evidence="6">
    <location>
        <position position="149"/>
    </location>
    <ligand>
        <name>S-adenosyl-L-methionine</name>
        <dbReference type="ChEBI" id="CHEBI:59789"/>
    </ligand>
</feature>
<dbReference type="InterPro" id="IPR029063">
    <property type="entry name" value="SAM-dependent_MTases_sf"/>
</dbReference>
<dbReference type="PANTHER" id="PTHR31760">
    <property type="entry name" value="S-ADENOSYL-L-METHIONINE-DEPENDENT METHYLTRANSFERASES SUPERFAMILY PROTEIN"/>
    <property type="match status" value="1"/>
</dbReference>
<evidence type="ECO:0000313" key="7">
    <source>
        <dbReference type="EMBL" id="OXE50165.1"/>
    </source>
</evidence>
<gene>
    <name evidence="6" type="primary">rsmG</name>
    <name evidence="7" type="ORF">ADH67_03950</name>
</gene>
<comment type="function">
    <text evidence="6">Specifically methylates the N7 position of guanine in position 527 of 16S rRNA.</text>
</comment>
<keyword evidence="3 6" id="KW-0489">Methyltransferase</keyword>
<protein>
    <recommendedName>
        <fullName evidence="6">Ribosomal RNA small subunit methyltransferase G</fullName>
        <ecNumber evidence="6">2.1.1.170</ecNumber>
    </recommendedName>
    <alternativeName>
        <fullName evidence="6">16S rRNA 7-methylguanosine methyltransferase</fullName>
        <shortName evidence="6">16S rRNA m7G methyltransferase</shortName>
    </alternativeName>
</protein>
<dbReference type="PANTHER" id="PTHR31760:SF0">
    <property type="entry name" value="S-ADENOSYL-L-METHIONINE-DEPENDENT METHYLTRANSFERASES SUPERFAMILY PROTEIN"/>
    <property type="match status" value="1"/>
</dbReference>
<evidence type="ECO:0000256" key="1">
    <source>
        <dbReference type="ARBA" id="ARBA00022490"/>
    </source>
</evidence>
<comment type="caution">
    <text evidence="7">The sequence shown here is derived from an EMBL/GenBank/DDBJ whole genome shotgun (WGS) entry which is preliminary data.</text>
</comment>
<dbReference type="HAMAP" id="MF_00074">
    <property type="entry name" value="16SrRNA_methyltr_G"/>
    <property type="match status" value="1"/>
</dbReference>
<dbReference type="InterPro" id="IPR003682">
    <property type="entry name" value="rRNA_ssu_MeTfrase_G"/>
</dbReference>
<keyword evidence="5 6" id="KW-0949">S-adenosyl-L-methionine</keyword>
<evidence type="ECO:0000256" key="5">
    <source>
        <dbReference type="ARBA" id="ARBA00022691"/>
    </source>
</evidence>
<feature type="binding site" evidence="6">
    <location>
        <begin position="134"/>
        <end position="135"/>
    </location>
    <ligand>
        <name>S-adenosyl-L-methionine</name>
        <dbReference type="ChEBI" id="CHEBI:59789"/>
    </ligand>
</feature>
<dbReference type="SUPFAM" id="SSF53335">
    <property type="entry name" value="S-adenosyl-L-methionine-dependent methyltransferases"/>
    <property type="match status" value="1"/>
</dbReference>
<name>A0A227KRE2_9BURK</name>
<keyword evidence="8" id="KW-1185">Reference proteome</keyword>
<comment type="subcellular location">
    <subcellularLocation>
        <location evidence="6">Cytoplasm</location>
    </subcellularLocation>
</comment>
<feature type="binding site" evidence="6">
    <location>
        <position position="88"/>
    </location>
    <ligand>
        <name>S-adenosyl-L-methionine</name>
        <dbReference type="ChEBI" id="CHEBI:59789"/>
    </ligand>
</feature>
<dbReference type="GeneID" id="78362429"/>
<proteinExistence type="inferred from homology"/>
<keyword evidence="1 6" id="KW-0963">Cytoplasm</keyword>
<dbReference type="Gene3D" id="3.40.50.150">
    <property type="entry name" value="Vaccinia Virus protein VP39"/>
    <property type="match status" value="1"/>
</dbReference>
<comment type="caution">
    <text evidence="6">Lacks conserved residue(s) required for the propagation of feature annotation.</text>
</comment>
<dbReference type="Pfam" id="PF02527">
    <property type="entry name" value="GidB"/>
    <property type="match status" value="1"/>
</dbReference>
<dbReference type="Proteomes" id="UP000214610">
    <property type="component" value="Unassembled WGS sequence"/>
</dbReference>
<feature type="binding site" evidence="6">
    <location>
        <position position="83"/>
    </location>
    <ligand>
        <name>S-adenosyl-L-methionine</name>
        <dbReference type="ChEBI" id="CHEBI:59789"/>
    </ligand>
</feature>
<keyword evidence="4 6" id="KW-0808">Transferase</keyword>